<dbReference type="GO" id="GO:0008324">
    <property type="term" value="F:monoatomic cation transmembrane transporter activity"/>
    <property type="evidence" value="ECO:0007669"/>
    <property type="project" value="InterPro"/>
</dbReference>
<dbReference type="Gene3D" id="1.10.357.20">
    <property type="entry name" value="SLC41 divalent cation transporters, integral membrane domain"/>
    <property type="match status" value="1"/>
</dbReference>
<dbReference type="InterPro" id="IPR006667">
    <property type="entry name" value="SLC41_membr_dom"/>
</dbReference>
<comment type="similarity">
    <text evidence="2">Belongs to the SLC41A transporter family.</text>
</comment>
<dbReference type="InterPro" id="IPR038076">
    <property type="entry name" value="MgtE_N_sf"/>
</dbReference>
<evidence type="ECO:0000256" key="9">
    <source>
        <dbReference type="SAM" id="Phobius"/>
    </source>
</evidence>
<dbReference type="SUPFAM" id="SSF161093">
    <property type="entry name" value="MgtE membrane domain-like"/>
    <property type="match status" value="1"/>
</dbReference>
<dbReference type="Pfam" id="PF03448">
    <property type="entry name" value="MgtE_N"/>
    <property type="match status" value="1"/>
</dbReference>
<evidence type="ECO:0000313" key="12">
    <source>
        <dbReference type="Proteomes" id="UP000599578"/>
    </source>
</evidence>
<organism evidence="11 12">
    <name type="scientific">Marinobacterium nitratireducens</name>
    <dbReference type="NCBI Taxonomy" id="518897"/>
    <lineage>
        <taxon>Bacteria</taxon>
        <taxon>Pseudomonadati</taxon>
        <taxon>Pseudomonadota</taxon>
        <taxon>Gammaproteobacteria</taxon>
        <taxon>Oceanospirillales</taxon>
        <taxon>Oceanospirillaceae</taxon>
        <taxon>Marinobacterium</taxon>
    </lineage>
</organism>
<protein>
    <submittedName>
        <fullName evidence="11">Magnesium transporter MgtE</fullName>
    </submittedName>
</protein>
<evidence type="ECO:0000256" key="6">
    <source>
        <dbReference type="ARBA" id="ARBA00022989"/>
    </source>
</evidence>
<dbReference type="Pfam" id="PF00571">
    <property type="entry name" value="CBS"/>
    <property type="match status" value="2"/>
</dbReference>
<dbReference type="Pfam" id="PF01769">
    <property type="entry name" value="MgtE"/>
    <property type="match status" value="1"/>
</dbReference>
<keyword evidence="6 9" id="KW-1133">Transmembrane helix</keyword>
<keyword evidence="12" id="KW-1185">Reference proteome</keyword>
<dbReference type="Gene3D" id="1.25.60.10">
    <property type="entry name" value="MgtE N-terminal domain-like"/>
    <property type="match status" value="1"/>
</dbReference>
<evidence type="ECO:0000256" key="1">
    <source>
        <dbReference type="ARBA" id="ARBA00004141"/>
    </source>
</evidence>
<dbReference type="CDD" id="cd04606">
    <property type="entry name" value="CBS_pair_Mg_transporter"/>
    <property type="match status" value="1"/>
</dbReference>
<reference evidence="11 12" key="1">
    <citation type="journal article" date="2014" name="Int. J. Syst. Evol. Microbiol.">
        <title>Complete genome sequence of Corynebacterium casei LMG S-19264T (=DSM 44701T), isolated from a smear-ripened cheese.</title>
        <authorList>
            <consortium name="US DOE Joint Genome Institute (JGI-PGF)"/>
            <person name="Walter F."/>
            <person name="Albersmeier A."/>
            <person name="Kalinowski J."/>
            <person name="Ruckert C."/>
        </authorList>
    </citation>
    <scope>NUCLEOTIDE SEQUENCE [LARGE SCALE GENOMIC DNA]</scope>
    <source>
        <strain evidence="11 12">CGMCC 1.7286</strain>
    </source>
</reference>
<name>A0A917ZKG1_9GAMM</name>
<feature type="transmembrane region" description="Helical" evidence="9">
    <location>
        <begin position="270"/>
        <end position="290"/>
    </location>
</feature>
<dbReference type="SMART" id="SM00924">
    <property type="entry name" value="MgtE_N"/>
    <property type="match status" value="1"/>
</dbReference>
<keyword evidence="7 9" id="KW-0472">Membrane</keyword>
<dbReference type="RefSeq" id="WP_188861209.1">
    <property type="nucleotide sequence ID" value="NZ_BMLT01000006.1"/>
</dbReference>
<feature type="transmembrane region" description="Helical" evidence="9">
    <location>
        <begin position="371"/>
        <end position="397"/>
    </location>
</feature>
<dbReference type="PROSITE" id="PS51371">
    <property type="entry name" value="CBS"/>
    <property type="match status" value="2"/>
</dbReference>
<proteinExistence type="inferred from homology"/>
<keyword evidence="8" id="KW-0129">CBS domain</keyword>
<dbReference type="SUPFAM" id="SSF158791">
    <property type="entry name" value="MgtE N-terminal domain-like"/>
    <property type="match status" value="1"/>
</dbReference>
<dbReference type="SUPFAM" id="SSF54631">
    <property type="entry name" value="CBS-domain pair"/>
    <property type="match status" value="1"/>
</dbReference>
<evidence type="ECO:0000256" key="2">
    <source>
        <dbReference type="ARBA" id="ARBA00009749"/>
    </source>
</evidence>
<comment type="subcellular location">
    <subcellularLocation>
        <location evidence="1">Membrane</location>
        <topology evidence="1">Multi-pass membrane protein</topology>
    </subcellularLocation>
</comment>
<dbReference type="GO" id="GO:0016020">
    <property type="term" value="C:membrane"/>
    <property type="evidence" value="ECO:0007669"/>
    <property type="project" value="UniProtKB-SubCell"/>
</dbReference>
<evidence type="ECO:0000256" key="8">
    <source>
        <dbReference type="PROSITE-ProRule" id="PRU00703"/>
    </source>
</evidence>
<dbReference type="Gene3D" id="3.10.580.10">
    <property type="entry name" value="CBS-domain"/>
    <property type="match status" value="1"/>
</dbReference>
<feature type="transmembrane region" description="Helical" evidence="9">
    <location>
        <begin position="302"/>
        <end position="323"/>
    </location>
</feature>
<accession>A0A917ZKG1</accession>
<evidence type="ECO:0000256" key="3">
    <source>
        <dbReference type="ARBA" id="ARBA00022448"/>
    </source>
</evidence>
<dbReference type="InterPro" id="IPR006668">
    <property type="entry name" value="Mg_transptr_MgtE_intracell_dom"/>
</dbReference>
<dbReference type="PANTHER" id="PTHR41394:SF5">
    <property type="entry name" value="SLC41A_MGTE INTEGRAL MEMBRANE DOMAIN-CONTAINING PROTEIN"/>
    <property type="match status" value="1"/>
</dbReference>
<dbReference type="EMBL" id="BMLT01000006">
    <property type="protein sequence ID" value="GGO83619.1"/>
    <property type="molecule type" value="Genomic_DNA"/>
</dbReference>
<dbReference type="PANTHER" id="PTHR41394">
    <property type="entry name" value="MAGNESIUM TRANSPORTER MGTE"/>
    <property type="match status" value="1"/>
</dbReference>
<comment type="caution">
    <text evidence="11">The sequence shown here is derived from an EMBL/GenBank/DDBJ whole genome shotgun (WGS) entry which is preliminary data.</text>
</comment>
<evidence type="ECO:0000256" key="5">
    <source>
        <dbReference type="ARBA" id="ARBA00022842"/>
    </source>
</evidence>
<gene>
    <name evidence="11" type="primary">mgtE</name>
    <name evidence="11" type="ORF">GCM10011348_27830</name>
</gene>
<keyword evidence="4 9" id="KW-0812">Transmembrane</keyword>
<evidence type="ECO:0000313" key="11">
    <source>
        <dbReference type="EMBL" id="GGO83619.1"/>
    </source>
</evidence>
<evidence type="ECO:0000256" key="4">
    <source>
        <dbReference type="ARBA" id="ARBA00022692"/>
    </source>
</evidence>
<feature type="transmembrane region" description="Helical" evidence="9">
    <location>
        <begin position="409"/>
        <end position="434"/>
    </location>
</feature>
<keyword evidence="5" id="KW-0460">Magnesium</keyword>
<dbReference type="InterPro" id="IPR036739">
    <property type="entry name" value="SLC41_membr_dom_sf"/>
</dbReference>
<dbReference type="AlphaFoldDB" id="A0A917ZKG1"/>
<feature type="domain" description="CBS" evidence="10">
    <location>
        <begin position="188"/>
        <end position="245"/>
    </location>
</feature>
<evidence type="ECO:0000256" key="7">
    <source>
        <dbReference type="ARBA" id="ARBA00023136"/>
    </source>
</evidence>
<sequence length="435" mass="46560">MSTEQPRAAALLQQVCLNRYPAEATHLLEKLPATRIADLLGEQPPELALAVWERLVPDIAGEVLESLDDGRVRELLSRANPNRCVAWLASVSPGRRDSWMALLDETRAGELNTLMAFPPGSAGALMDPRILVFRADMTVREGLQRLRASQRHDILSLFVLDGDNRLSGVIPIQVLAVASPAARLHELMQPVTAWVEGMTPRDEVVDKLEELRIIDLPVVDLDGRLIGVVPPQALMEAAENEATATLQTMVGTSKEERALSRVSFAVGKRLPWLQINLLTAFIAASVVGLFESTIAQFTALAVLLPVVAGQSGNTGAQALAVTMRGLALREVRSSHWGQLLFKEALVGFLNGLAVSGVTALGVWIWSGSTGLALVICLAMILSMVVAGMAGATIPVVLTSLGQDPAQSSSIFLTTITDIVGFFSFLGIATLLSAML</sequence>
<feature type="domain" description="CBS" evidence="10">
    <location>
        <begin position="126"/>
        <end position="187"/>
    </location>
</feature>
<evidence type="ECO:0000259" key="10">
    <source>
        <dbReference type="PROSITE" id="PS51371"/>
    </source>
</evidence>
<dbReference type="InterPro" id="IPR000644">
    <property type="entry name" value="CBS_dom"/>
</dbReference>
<dbReference type="InterPro" id="IPR046342">
    <property type="entry name" value="CBS_dom_sf"/>
</dbReference>
<feature type="transmembrane region" description="Helical" evidence="9">
    <location>
        <begin position="344"/>
        <end position="365"/>
    </location>
</feature>
<dbReference type="Proteomes" id="UP000599578">
    <property type="component" value="Unassembled WGS sequence"/>
</dbReference>
<keyword evidence="3" id="KW-0813">Transport</keyword>